<protein>
    <submittedName>
        <fullName evidence="1">Uncharacterized protein</fullName>
    </submittedName>
</protein>
<sequence>MSGLVEDVPTPCPSRLGTFRVNRSSEGSDSIYSMWEDSLDSCEDTANIEFTTEIRAPVLTGAKPRRRTKTSSSSSASSFAIHDEGEEKPAPPITKRRKDSGTIAAPSNRKSSLLAQPAQRFRPKVSVATNSPTKPARSQGEMVRRTQARKVDVDKNKELLMRINGVSQQARASEVKDVHRDAVYVPPTEPTGASSFMDMFSPLKSEYLPHQSENINDARKRQPKPSLAASPHRGPLQPSAKLSQESRIHVDVVGKNGGKENIPPGTLLVDGKEKKFLLAKSGDIFDEMSKAHKPAANKQTRPPTKQAVKPLAAKSVNGSLQRAMNNVQRSSVKAGLKDNVKPKMNTTKRPLSASTGSTLSSSLKRSKGPVATSRATAARTNTKKLDREYPLIKEEIKNPALYEDNWLSHQEIVITQLVNELFESAENSTVSDPVAQRHSFLALYQHSSFAHLYKRVQASLLYGALSIPKDVLARNTRLKQDLGMKKKYLDFWVNTYELGVLRVGLETITGRRLSSSKETETSTVGPEDSTLKRKIEIFLDIFLLQNQDMDRDTKGSDSKLLGKAYHRTVFRSIMLIILLDKAATESEAKPLRLFLPSSPYKSSAAVFRGLARFLLPSSGDVVKALNHLDCHLAYEQRPIQEYEYRINNLAVDLRDGVRLTRSVELLLFPRSGNAHSECSWPISQNLKFPCLSRAVKTFNVEIAFKALTSMEGSRGLLSNLRAEDIVNGHREKTISLLWGLVSKWGLDELVNWDDLTKEIQRLKLKASQKFGYEQVVDQDWFRGDNLDMLGESDAPVLLLKQWASILAHLKGLQLDNLSTSFGDGKIYQSIVDEYAEYILHKDPDPLTSGQPLSLQSRLQALGCSAHFANLLHPSTSKPHILDNDFTIGALSFLCSRLLSASKRAGAATVLQQAWRRNLARRDLQRRIVARDVARQCAAVVQTRERIWATSVILHWWRNVKAKQQLRNRWTAGMDG</sequence>
<organism evidence="1 2">
    <name type="scientific">Aspergillus melleus</name>
    <dbReference type="NCBI Taxonomy" id="138277"/>
    <lineage>
        <taxon>Eukaryota</taxon>
        <taxon>Fungi</taxon>
        <taxon>Dikarya</taxon>
        <taxon>Ascomycota</taxon>
        <taxon>Pezizomycotina</taxon>
        <taxon>Eurotiomycetes</taxon>
        <taxon>Eurotiomycetidae</taxon>
        <taxon>Eurotiales</taxon>
        <taxon>Aspergillaceae</taxon>
        <taxon>Aspergillus</taxon>
        <taxon>Aspergillus subgen. Circumdati</taxon>
    </lineage>
</organism>
<dbReference type="Proteomes" id="UP001177260">
    <property type="component" value="Unassembled WGS sequence"/>
</dbReference>
<name>A0ACC3BFF7_9EURO</name>
<gene>
    <name evidence="1" type="ORF">N8T08_005147</name>
</gene>
<comment type="caution">
    <text evidence="1">The sequence shown here is derived from an EMBL/GenBank/DDBJ whole genome shotgun (WGS) entry which is preliminary data.</text>
</comment>
<evidence type="ECO:0000313" key="2">
    <source>
        <dbReference type="Proteomes" id="UP001177260"/>
    </source>
</evidence>
<evidence type="ECO:0000313" key="1">
    <source>
        <dbReference type="EMBL" id="KAK1149598.1"/>
    </source>
</evidence>
<dbReference type="EMBL" id="JAOPJF010000003">
    <property type="protein sequence ID" value="KAK1149598.1"/>
    <property type="molecule type" value="Genomic_DNA"/>
</dbReference>
<keyword evidence="2" id="KW-1185">Reference proteome</keyword>
<proteinExistence type="predicted"/>
<reference evidence="1 2" key="1">
    <citation type="journal article" date="2023" name="ACS Omega">
        <title>Identification of the Neoaspergillic Acid Biosynthesis Gene Cluster by Establishing an In Vitro CRISPR-Ribonucleoprotein Genetic System in Aspergillus melleus.</title>
        <authorList>
            <person name="Yuan B."/>
            <person name="Grau M.F."/>
            <person name="Murata R.M."/>
            <person name="Torok T."/>
            <person name="Venkateswaran K."/>
            <person name="Stajich J.E."/>
            <person name="Wang C.C.C."/>
        </authorList>
    </citation>
    <scope>NUCLEOTIDE SEQUENCE [LARGE SCALE GENOMIC DNA]</scope>
    <source>
        <strain evidence="1 2">IMV 1140</strain>
    </source>
</reference>
<accession>A0ACC3BFF7</accession>